<evidence type="ECO:0000313" key="7">
    <source>
        <dbReference type="Proteomes" id="UP000812270"/>
    </source>
</evidence>
<keyword evidence="3" id="KW-0804">Transcription</keyword>
<sequence length="197" mass="22710">MSSTQPNTNETIVAAFQHGDERAFTQLYDQFYERLYFFACRFVNEAEAKDVTSEAFIQLWNKRANFDSLASVRHFLFVVVRNKCFDILKHEIVKTKKHDELVYLLDKSDEDALFLEQVRSELIRMIYNEVDKLPPKMKEIFLLSFAEGLKPGAIAQRLQISVQTVSNQKLSAIKILQAALGNQSLLLSLLILLYADL</sequence>
<dbReference type="PANTHER" id="PTHR43133:SF46">
    <property type="entry name" value="RNA POLYMERASE SIGMA-70 FACTOR ECF SUBFAMILY"/>
    <property type="match status" value="1"/>
</dbReference>
<evidence type="ECO:0000256" key="3">
    <source>
        <dbReference type="ARBA" id="ARBA00023163"/>
    </source>
</evidence>
<dbReference type="InterPro" id="IPR014284">
    <property type="entry name" value="RNA_pol_sigma-70_dom"/>
</dbReference>
<evidence type="ECO:0000313" key="6">
    <source>
        <dbReference type="EMBL" id="MBV4358893.1"/>
    </source>
</evidence>
<keyword evidence="2" id="KW-0731">Sigma factor</keyword>
<evidence type="ECO:0000259" key="5">
    <source>
        <dbReference type="Pfam" id="PF08281"/>
    </source>
</evidence>
<dbReference type="NCBIfam" id="TIGR02985">
    <property type="entry name" value="Sig70_bacteroi1"/>
    <property type="match status" value="1"/>
</dbReference>
<dbReference type="InterPro" id="IPR039425">
    <property type="entry name" value="RNA_pol_sigma-70-like"/>
</dbReference>
<comment type="caution">
    <text evidence="6">The sequence shown here is derived from an EMBL/GenBank/DDBJ whole genome shotgun (WGS) entry which is preliminary data.</text>
</comment>
<dbReference type="Pfam" id="PF08281">
    <property type="entry name" value="Sigma70_r4_2"/>
    <property type="match status" value="1"/>
</dbReference>
<dbReference type="PANTHER" id="PTHR43133">
    <property type="entry name" value="RNA POLYMERASE ECF-TYPE SIGMA FACTO"/>
    <property type="match status" value="1"/>
</dbReference>
<dbReference type="Proteomes" id="UP000812270">
    <property type="component" value="Unassembled WGS sequence"/>
</dbReference>
<protein>
    <submittedName>
        <fullName evidence="6">RNA polymerase sigma-70 factor</fullName>
    </submittedName>
</protein>
<dbReference type="NCBIfam" id="TIGR02937">
    <property type="entry name" value="sigma70-ECF"/>
    <property type="match status" value="1"/>
</dbReference>
<keyword evidence="7" id="KW-1185">Reference proteome</keyword>
<name>A0A9E2W5Q1_9BACT</name>
<evidence type="ECO:0000256" key="1">
    <source>
        <dbReference type="ARBA" id="ARBA00023015"/>
    </source>
</evidence>
<dbReference type="GO" id="GO:0003677">
    <property type="term" value="F:DNA binding"/>
    <property type="evidence" value="ECO:0007669"/>
    <property type="project" value="InterPro"/>
</dbReference>
<dbReference type="AlphaFoldDB" id="A0A9E2W5Q1"/>
<dbReference type="GO" id="GO:0016987">
    <property type="term" value="F:sigma factor activity"/>
    <property type="evidence" value="ECO:0007669"/>
    <property type="project" value="UniProtKB-KW"/>
</dbReference>
<dbReference type="InterPro" id="IPR013249">
    <property type="entry name" value="RNA_pol_sigma70_r4_t2"/>
</dbReference>
<proteinExistence type="predicted"/>
<gene>
    <name evidence="6" type="ORF">KTO63_17130</name>
</gene>
<dbReference type="Pfam" id="PF04542">
    <property type="entry name" value="Sigma70_r2"/>
    <property type="match status" value="1"/>
</dbReference>
<reference evidence="6" key="1">
    <citation type="submission" date="2021-06" db="EMBL/GenBank/DDBJ databases">
        <authorList>
            <person name="Huq M.A."/>
        </authorList>
    </citation>
    <scope>NUCLEOTIDE SEQUENCE</scope>
    <source>
        <strain evidence="6">MAH-26</strain>
    </source>
</reference>
<dbReference type="InterPro" id="IPR007627">
    <property type="entry name" value="RNA_pol_sigma70_r2"/>
</dbReference>
<evidence type="ECO:0000259" key="4">
    <source>
        <dbReference type="Pfam" id="PF04542"/>
    </source>
</evidence>
<dbReference type="InterPro" id="IPR014327">
    <property type="entry name" value="RNA_pol_sigma70_bacteroid"/>
</dbReference>
<dbReference type="RefSeq" id="WP_217792609.1">
    <property type="nucleotide sequence ID" value="NZ_JAHSPG010000013.1"/>
</dbReference>
<feature type="domain" description="RNA polymerase sigma-70 region 2" evidence="4">
    <location>
        <begin position="27"/>
        <end position="89"/>
    </location>
</feature>
<feature type="domain" description="RNA polymerase sigma factor 70 region 4 type 2" evidence="5">
    <location>
        <begin position="124"/>
        <end position="168"/>
    </location>
</feature>
<keyword evidence="1" id="KW-0805">Transcription regulation</keyword>
<dbReference type="GO" id="GO:0006352">
    <property type="term" value="P:DNA-templated transcription initiation"/>
    <property type="evidence" value="ECO:0007669"/>
    <property type="project" value="InterPro"/>
</dbReference>
<evidence type="ECO:0000256" key="2">
    <source>
        <dbReference type="ARBA" id="ARBA00023082"/>
    </source>
</evidence>
<organism evidence="6 7">
    <name type="scientific">Pinibacter aurantiacus</name>
    <dbReference type="NCBI Taxonomy" id="2851599"/>
    <lineage>
        <taxon>Bacteria</taxon>
        <taxon>Pseudomonadati</taxon>
        <taxon>Bacteroidota</taxon>
        <taxon>Chitinophagia</taxon>
        <taxon>Chitinophagales</taxon>
        <taxon>Chitinophagaceae</taxon>
        <taxon>Pinibacter</taxon>
    </lineage>
</organism>
<dbReference type="EMBL" id="JAHSPG010000013">
    <property type="protein sequence ID" value="MBV4358893.1"/>
    <property type="molecule type" value="Genomic_DNA"/>
</dbReference>
<accession>A0A9E2W5Q1</accession>